<dbReference type="PANTHER" id="PTHR42711:SF5">
    <property type="entry name" value="ABC TRANSPORTER ATP-BINDING PROTEIN NATA"/>
    <property type="match status" value="1"/>
</dbReference>
<dbReference type="InterPro" id="IPR027417">
    <property type="entry name" value="P-loop_NTPase"/>
</dbReference>
<dbReference type="InterPro" id="IPR003593">
    <property type="entry name" value="AAA+_ATPase"/>
</dbReference>
<evidence type="ECO:0000256" key="2">
    <source>
        <dbReference type="ARBA" id="ARBA00022448"/>
    </source>
</evidence>
<dbReference type="Pfam" id="PF00005">
    <property type="entry name" value="ABC_tran"/>
    <property type="match status" value="1"/>
</dbReference>
<dbReference type="RefSeq" id="WP_087212551.1">
    <property type="nucleotide sequence ID" value="NZ_CP173660.1"/>
</dbReference>
<dbReference type="InterPro" id="IPR003439">
    <property type="entry name" value="ABC_transporter-like_ATP-bd"/>
</dbReference>
<accession>A0ABS7L4T2</accession>
<dbReference type="InterPro" id="IPR050763">
    <property type="entry name" value="ABC_transporter_ATP-binding"/>
</dbReference>
<dbReference type="CDD" id="cd03230">
    <property type="entry name" value="ABC_DR_subfamily_A"/>
    <property type="match status" value="1"/>
</dbReference>
<proteinExistence type="inferred from homology"/>
<dbReference type="EMBL" id="VIRV01000002">
    <property type="protein sequence ID" value="MBY0758049.1"/>
    <property type="molecule type" value="Genomic_DNA"/>
</dbReference>
<dbReference type="PROSITE" id="PS50893">
    <property type="entry name" value="ABC_TRANSPORTER_2"/>
    <property type="match status" value="1"/>
</dbReference>
<comment type="caution">
    <text evidence="6">The sequence shown here is derived from an EMBL/GenBank/DDBJ whole genome shotgun (WGS) entry which is preliminary data.</text>
</comment>
<keyword evidence="4 6" id="KW-0067">ATP-binding</keyword>
<organism evidence="6 7">
    <name type="scientific">Sellimonas caecigallum</name>
    <dbReference type="NCBI Taxonomy" id="2592333"/>
    <lineage>
        <taxon>Bacteria</taxon>
        <taxon>Bacillati</taxon>
        <taxon>Bacillota</taxon>
        <taxon>Clostridia</taxon>
        <taxon>Lachnospirales</taxon>
        <taxon>Lachnospiraceae</taxon>
        <taxon>Sellimonas</taxon>
    </lineage>
</organism>
<sequence length="292" mass="32146">MDAIKINNLTKYYGKVCGIDNVALTVSKGEFFGFIGPNGAGKSTTIRTLLGLIRPTSGSASVFDMDIINDKEKILALVGYLPSEALFYPGMRVRELIKFSADLRKKNCQAAAARLCERLQLDTSRKVEDLSFGNRKKAAIICALQHEPDLLILDEPTSGLDPLMQKEFFDILRERNKAGATIFLSSHILSEIQQNCSRAAIIREGRIIACDSVEALSKTNAKRVNIQGTVDLGHLCGVRDLQKSDMGMNFLYSGDMNTLLSTLSTGDIQDLSIAEPDLEEIFLHYYEDGGAK</sequence>
<dbReference type="Gene3D" id="3.40.50.300">
    <property type="entry name" value="P-loop containing nucleotide triphosphate hydrolases"/>
    <property type="match status" value="1"/>
</dbReference>
<comment type="similarity">
    <text evidence="1">Belongs to the ABC transporter superfamily.</text>
</comment>
<feature type="domain" description="ABC transporter" evidence="5">
    <location>
        <begin position="4"/>
        <end position="229"/>
    </location>
</feature>
<dbReference type="Proteomes" id="UP000779049">
    <property type="component" value="Unassembled WGS sequence"/>
</dbReference>
<name>A0ABS7L4T2_9FIRM</name>
<evidence type="ECO:0000256" key="1">
    <source>
        <dbReference type="ARBA" id="ARBA00005417"/>
    </source>
</evidence>
<dbReference type="GO" id="GO:0005524">
    <property type="term" value="F:ATP binding"/>
    <property type="evidence" value="ECO:0007669"/>
    <property type="project" value="UniProtKB-KW"/>
</dbReference>
<keyword evidence="7" id="KW-1185">Reference proteome</keyword>
<dbReference type="SUPFAM" id="SSF52540">
    <property type="entry name" value="P-loop containing nucleoside triphosphate hydrolases"/>
    <property type="match status" value="1"/>
</dbReference>
<evidence type="ECO:0000256" key="3">
    <source>
        <dbReference type="ARBA" id="ARBA00022741"/>
    </source>
</evidence>
<dbReference type="PROSITE" id="PS00211">
    <property type="entry name" value="ABC_TRANSPORTER_1"/>
    <property type="match status" value="1"/>
</dbReference>
<dbReference type="InterPro" id="IPR017871">
    <property type="entry name" value="ABC_transporter-like_CS"/>
</dbReference>
<gene>
    <name evidence="6" type="ORF">FLB61_02865</name>
</gene>
<reference evidence="6 7" key="1">
    <citation type="journal article" date="2020" name="New Microbes New Infect">
        <title>Sellimonas caecigallum sp. nov., description and genome sequence of a new member of the Sellimonas genus isolated from the cecum of feral chicken.</title>
        <authorList>
            <person name="Wongkuna S."/>
            <person name="Ghimire S."/>
            <person name="Antony L."/>
            <person name="Chankhamhaengdecha S."/>
            <person name="Janvilisri T."/>
            <person name="Scaria J."/>
        </authorList>
    </citation>
    <scope>NUCLEOTIDE SEQUENCE [LARGE SCALE GENOMIC DNA]</scope>
    <source>
        <strain evidence="6 7">SW451</strain>
    </source>
</reference>
<dbReference type="SMART" id="SM00382">
    <property type="entry name" value="AAA"/>
    <property type="match status" value="1"/>
</dbReference>
<evidence type="ECO:0000259" key="5">
    <source>
        <dbReference type="PROSITE" id="PS50893"/>
    </source>
</evidence>
<evidence type="ECO:0000313" key="7">
    <source>
        <dbReference type="Proteomes" id="UP000779049"/>
    </source>
</evidence>
<dbReference type="PANTHER" id="PTHR42711">
    <property type="entry name" value="ABC TRANSPORTER ATP-BINDING PROTEIN"/>
    <property type="match status" value="1"/>
</dbReference>
<keyword evidence="3" id="KW-0547">Nucleotide-binding</keyword>
<keyword evidence="2" id="KW-0813">Transport</keyword>
<protein>
    <submittedName>
        <fullName evidence="6">ABC transporter ATP-binding protein</fullName>
    </submittedName>
</protein>
<evidence type="ECO:0000313" key="6">
    <source>
        <dbReference type="EMBL" id="MBY0758049.1"/>
    </source>
</evidence>
<evidence type="ECO:0000256" key="4">
    <source>
        <dbReference type="ARBA" id="ARBA00022840"/>
    </source>
</evidence>